<reference evidence="2 3" key="1">
    <citation type="journal article" date="2015" name="Genome Announc.">
        <title>Expanding the biotechnology potential of lactobacilli through comparative genomics of 213 strains and associated genera.</title>
        <authorList>
            <person name="Sun Z."/>
            <person name="Harris H.M."/>
            <person name="McCann A."/>
            <person name="Guo C."/>
            <person name="Argimon S."/>
            <person name="Zhang W."/>
            <person name="Yang X."/>
            <person name="Jeffery I.B."/>
            <person name="Cooney J.C."/>
            <person name="Kagawa T.F."/>
            <person name="Liu W."/>
            <person name="Song Y."/>
            <person name="Salvetti E."/>
            <person name="Wrobel A."/>
            <person name="Rasinkangas P."/>
            <person name="Parkhill J."/>
            <person name="Rea M.C."/>
            <person name="O'Sullivan O."/>
            <person name="Ritari J."/>
            <person name="Douillard F.P."/>
            <person name="Paul Ross R."/>
            <person name="Yang R."/>
            <person name="Briner A.E."/>
            <person name="Felis G.E."/>
            <person name="de Vos W.M."/>
            <person name="Barrangou R."/>
            <person name="Klaenhammer T.R."/>
            <person name="Caufield P.W."/>
            <person name="Cui Y."/>
            <person name="Zhang H."/>
            <person name="O'Toole P.W."/>
        </authorList>
    </citation>
    <scope>NUCLEOTIDE SEQUENCE [LARGE SCALE GENOMIC DNA]</scope>
    <source>
        <strain evidence="2 3">DSM 18527</strain>
    </source>
</reference>
<feature type="domain" description="Putative host cell surface-exposed lipoprotein Ltp-like HTH region" evidence="1">
    <location>
        <begin position="159"/>
        <end position="204"/>
    </location>
</feature>
<gene>
    <name evidence="2" type="ORF">FC83_GL000729</name>
</gene>
<dbReference type="InterPro" id="IPR036388">
    <property type="entry name" value="WH-like_DNA-bd_sf"/>
</dbReference>
<name>A0A0R1XNQ5_9LACO</name>
<evidence type="ECO:0000259" key="1">
    <source>
        <dbReference type="Pfam" id="PF07553"/>
    </source>
</evidence>
<dbReference type="InterPro" id="IPR011434">
    <property type="entry name" value="Ltp-like_HTH"/>
</dbReference>
<feature type="domain" description="Putative host cell surface-exposed lipoprotein Ltp-like HTH region" evidence="1">
    <location>
        <begin position="112"/>
        <end position="156"/>
    </location>
</feature>
<protein>
    <recommendedName>
        <fullName evidence="1">Putative host cell surface-exposed lipoprotein Ltp-like HTH region domain-containing protein</fullName>
    </recommendedName>
</protein>
<organism evidence="2 3">
    <name type="scientific">Agrilactobacillus composti DSM 18527 = JCM 14202</name>
    <dbReference type="NCBI Taxonomy" id="1423734"/>
    <lineage>
        <taxon>Bacteria</taxon>
        <taxon>Bacillati</taxon>
        <taxon>Bacillota</taxon>
        <taxon>Bacilli</taxon>
        <taxon>Lactobacillales</taxon>
        <taxon>Lactobacillaceae</taxon>
        <taxon>Agrilactobacillus</taxon>
    </lineage>
</organism>
<evidence type="ECO:0000313" key="2">
    <source>
        <dbReference type="EMBL" id="KRM31437.1"/>
    </source>
</evidence>
<dbReference type="AlphaFoldDB" id="A0A0R1XNQ5"/>
<proteinExistence type="predicted"/>
<dbReference type="EMBL" id="AZGA01000078">
    <property type="protein sequence ID" value="KRM31437.1"/>
    <property type="molecule type" value="Genomic_DNA"/>
</dbReference>
<dbReference type="Pfam" id="PF07553">
    <property type="entry name" value="Lipoprotein_Ltp"/>
    <property type="match status" value="2"/>
</dbReference>
<keyword evidence="3" id="KW-1185">Reference proteome</keyword>
<dbReference type="STRING" id="1423734.FC83_GL000729"/>
<comment type="caution">
    <text evidence="2">The sequence shown here is derived from an EMBL/GenBank/DDBJ whole genome shotgun (WGS) entry which is preliminary data.</text>
</comment>
<dbReference type="PATRIC" id="fig|1423734.3.peg.736"/>
<accession>A0A0R1XNQ5</accession>
<evidence type="ECO:0000313" key="3">
    <source>
        <dbReference type="Proteomes" id="UP000051236"/>
    </source>
</evidence>
<dbReference type="Gene3D" id="1.10.10.10">
    <property type="entry name" value="Winged helix-like DNA-binding domain superfamily/Winged helix DNA-binding domain"/>
    <property type="match status" value="2"/>
</dbReference>
<sequence>MNSEETKLSKNKNEKDLNKDLKSYIAIARNYLNSAKSYNVEDEQIASFFQAAKNISNGYFAGDDTKSIKDYNEWAVKHGFTNINSYLEAAKAETTSDESQTTTQEADVPTDYKTALVKAASYSKTMHMSKQDIHDQLISEFEQFSPEAAQYAVDNLAVDYNANALAKAKSYQSTMSMSPEAIRDQLTSFEQFTAEEADYAIQNLNA</sequence>
<dbReference type="Proteomes" id="UP000051236">
    <property type="component" value="Unassembled WGS sequence"/>
</dbReference>
<dbReference type="eggNOG" id="COG3064">
    <property type="taxonomic scope" value="Bacteria"/>
</dbReference>